<reference evidence="9" key="2">
    <citation type="submission" date="2007-04" db="EMBL/GenBank/DDBJ databases">
        <title>The genome of the human body louse.</title>
        <authorList>
            <consortium name="The Human Body Louse Genome Consortium"/>
            <person name="Kirkness E."/>
            <person name="Walenz B."/>
            <person name="Hass B."/>
            <person name="Bruggner R."/>
            <person name="Strausberg R."/>
        </authorList>
    </citation>
    <scope>NUCLEOTIDE SEQUENCE</scope>
    <source>
        <strain evidence="9">USDA</strain>
    </source>
</reference>
<reference evidence="9" key="1">
    <citation type="submission" date="2007-04" db="EMBL/GenBank/DDBJ databases">
        <title>Annotation of Pediculus humanus corporis strain USDA.</title>
        <authorList>
            <person name="Kirkness E."/>
            <person name="Hannick L."/>
            <person name="Hass B."/>
            <person name="Bruggner R."/>
            <person name="Lawson D."/>
            <person name="Bidwell S."/>
            <person name="Joardar V."/>
            <person name="Caler E."/>
            <person name="Walenz B."/>
            <person name="Inman J."/>
            <person name="Schobel S."/>
            <person name="Galinsky K."/>
            <person name="Amedeo P."/>
            <person name="Strausberg R."/>
        </authorList>
    </citation>
    <scope>NUCLEOTIDE SEQUENCE</scope>
    <source>
        <strain evidence="9">USDA</strain>
    </source>
</reference>
<proteinExistence type="inferred from homology"/>
<dbReference type="InterPro" id="IPR036671">
    <property type="entry name" value="DPH_MB_sf"/>
</dbReference>
<dbReference type="GO" id="GO:0017183">
    <property type="term" value="P:protein histidyl modification to diphthamide"/>
    <property type="evidence" value="ECO:0007669"/>
    <property type="project" value="InterPro"/>
</dbReference>
<dbReference type="OMA" id="IYDPDMF"/>
<comment type="catalytic activity">
    <reaction evidence="5">
        <text>[3Fe-4S](1+)-[protein] + Fe(2+)-[Dph3] = [3Fe-4S](0)-[protein] + Fe(3+)-[Dph3]</text>
        <dbReference type="Rhea" id="RHEA:71235"/>
        <dbReference type="Rhea" id="RHEA-COMP:17996"/>
        <dbReference type="Rhea" id="RHEA-COMP:17997"/>
        <dbReference type="Rhea" id="RHEA-COMP:18002"/>
        <dbReference type="Rhea" id="RHEA-COMP:18003"/>
        <dbReference type="ChEBI" id="CHEBI:29033"/>
        <dbReference type="ChEBI" id="CHEBI:29034"/>
        <dbReference type="ChEBI" id="CHEBI:33751"/>
        <dbReference type="ChEBI" id="CHEBI:47402"/>
        <dbReference type="ChEBI" id="CHEBI:83228"/>
    </reaction>
</comment>
<dbReference type="SUPFAM" id="SSF144217">
    <property type="entry name" value="CSL zinc finger"/>
    <property type="match status" value="1"/>
</dbReference>
<evidence type="ECO:0000256" key="1">
    <source>
        <dbReference type="ARBA" id="ARBA00005156"/>
    </source>
</evidence>
<evidence type="ECO:0000313" key="9">
    <source>
        <dbReference type="EMBL" id="EEB15242.1"/>
    </source>
</evidence>
<sequence length="88" mass="10169">MVNYYDEIEIEDFEYNAEEETYYYPCPCGDKFQITKTDLLAGEEVASCPSCSLIIKVIYSKEDFLSDSKESEEETEDLVKKVKALEVN</sequence>
<dbReference type="GO" id="GO:0046872">
    <property type="term" value="F:metal ion binding"/>
    <property type="evidence" value="ECO:0007669"/>
    <property type="project" value="UniProtKB-KW"/>
</dbReference>
<dbReference type="RefSeq" id="XP_002427980.1">
    <property type="nucleotide sequence ID" value="XM_002427935.1"/>
</dbReference>
<dbReference type="PROSITE" id="PS51074">
    <property type="entry name" value="DPH_MB"/>
    <property type="match status" value="1"/>
</dbReference>
<dbReference type="Pfam" id="PF05207">
    <property type="entry name" value="Zn_ribbon_CSL"/>
    <property type="match status" value="1"/>
</dbReference>
<dbReference type="eggNOG" id="KOG2923">
    <property type="taxonomic scope" value="Eukaryota"/>
</dbReference>
<comment type="similarity">
    <text evidence="4">Belongs to the DPH3 family.</text>
</comment>
<evidence type="ECO:0000256" key="3">
    <source>
        <dbReference type="ARBA" id="ARBA00023004"/>
    </source>
</evidence>
<evidence type="ECO:0000256" key="6">
    <source>
        <dbReference type="ARBA" id="ARBA00041070"/>
    </source>
</evidence>
<dbReference type="AlphaFoldDB" id="E0VPD6"/>
<keyword evidence="2" id="KW-0479">Metal-binding</keyword>
<dbReference type="OrthoDB" id="66964at2759"/>
<dbReference type="CTD" id="8232080"/>
<dbReference type="VEuPathDB" id="VectorBase:PHUM357540"/>
<gene>
    <name evidence="10" type="primary">8232080</name>
    <name evidence="9" type="ORF">Phum_PHUM357540</name>
</gene>
<organism>
    <name type="scientific">Pediculus humanus subsp. corporis</name>
    <name type="common">Body louse</name>
    <dbReference type="NCBI Taxonomy" id="121224"/>
    <lineage>
        <taxon>Eukaryota</taxon>
        <taxon>Metazoa</taxon>
        <taxon>Ecdysozoa</taxon>
        <taxon>Arthropoda</taxon>
        <taxon>Hexapoda</taxon>
        <taxon>Insecta</taxon>
        <taxon>Pterygota</taxon>
        <taxon>Neoptera</taxon>
        <taxon>Paraneoptera</taxon>
        <taxon>Psocodea</taxon>
        <taxon>Troctomorpha</taxon>
        <taxon>Phthiraptera</taxon>
        <taxon>Anoplura</taxon>
        <taxon>Pediculidae</taxon>
        <taxon>Pediculus</taxon>
    </lineage>
</organism>
<dbReference type="EnsemblMetazoa" id="PHUM357540-RA">
    <property type="protein sequence ID" value="PHUM357540-PA"/>
    <property type="gene ID" value="PHUM357540"/>
</dbReference>
<evidence type="ECO:0000259" key="8">
    <source>
        <dbReference type="PROSITE" id="PS51074"/>
    </source>
</evidence>
<dbReference type="PANTHER" id="PTHR21454">
    <property type="entry name" value="DPH3 HOMOLOG-RELATED"/>
    <property type="match status" value="1"/>
</dbReference>
<evidence type="ECO:0000256" key="4">
    <source>
        <dbReference type="ARBA" id="ARBA00024032"/>
    </source>
</evidence>
<dbReference type="Gene3D" id="3.10.660.10">
    <property type="entry name" value="DPH Zinc finger"/>
    <property type="match status" value="1"/>
</dbReference>
<evidence type="ECO:0000313" key="11">
    <source>
        <dbReference type="Proteomes" id="UP000009046"/>
    </source>
</evidence>
<feature type="domain" description="DPH-type MB" evidence="8">
    <location>
        <begin position="4"/>
        <end position="60"/>
    </location>
</feature>
<evidence type="ECO:0000256" key="7">
    <source>
        <dbReference type="ARBA" id="ARBA00048125"/>
    </source>
</evidence>
<dbReference type="EMBL" id="AAZO01004158">
    <property type="status" value="NOT_ANNOTATED_CDS"/>
    <property type="molecule type" value="Genomic_DNA"/>
</dbReference>
<comment type="catalytic activity">
    <reaction evidence="7">
        <text>2 [3Fe-4S](0)-[protein] + 2 Fe(2+)-[Dph3] + NADH = 2 [4Fe-4S](1+)-[protein] + 2 [Dph3] + NAD(+) + H(+)</text>
        <dbReference type="Rhea" id="RHEA:71239"/>
        <dbReference type="Rhea" id="RHEA-COMP:17997"/>
        <dbReference type="Rhea" id="RHEA-COMP:17998"/>
        <dbReference type="Rhea" id="RHEA-COMP:18001"/>
        <dbReference type="Rhea" id="RHEA-COMP:18002"/>
        <dbReference type="ChEBI" id="CHEBI:15378"/>
        <dbReference type="ChEBI" id="CHEBI:29033"/>
        <dbReference type="ChEBI" id="CHEBI:33723"/>
        <dbReference type="ChEBI" id="CHEBI:47402"/>
        <dbReference type="ChEBI" id="CHEBI:57540"/>
        <dbReference type="ChEBI" id="CHEBI:57945"/>
        <dbReference type="ChEBI" id="CHEBI:83228"/>
    </reaction>
</comment>
<dbReference type="PANTHER" id="PTHR21454:SF31">
    <property type="entry name" value="DIPHTHAMIDE BIOSYNTHESIS PROTEIN 3"/>
    <property type="match status" value="1"/>
</dbReference>
<dbReference type="Proteomes" id="UP000009046">
    <property type="component" value="Unassembled WGS sequence"/>
</dbReference>
<dbReference type="GeneID" id="8232080"/>
<dbReference type="InterPro" id="IPR007872">
    <property type="entry name" value="DPH_MB_dom"/>
</dbReference>
<protein>
    <recommendedName>
        <fullName evidence="6">Diphthamide biosynthesis protein 3</fullName>
    </recommendedName>
</protein>
<evidence type="ECO:0000313" key="10">
    <source>
        <dbReference type="EnsemblMetazoa" id="PHUM357540-PA"/>
    </source>
</evidence>
<keyword evidence="3" id="KW-0408">Iron</keyword>
<comment type="pathway">
    <text evidence="1">Protein modification; peptidyl-diphthamide biosynthesis.</text>
</comment>
<dbReference type="KEGG" id="phu:Phum_PHUM357540"/>
<dbReference type="FunFam" id="3.10.660.10:FF:000001">
    <property type="entry name" value="Diphthamide biosynthesis 3"/>
    <property type="match status" value="1"/>
</dbReference>
<evidence type="ECO:0000256" key="5">
    <source>
        <dbReference type="ARBA" id="ARBA00036267"/>
    </source>
</evidence>
<name>E0VPD6_PEDHC</name>
<dbReference type="InParanoid" id="E0VPD6"/>
<accession>E0VPD6</accession>
<reference evidence="10" key="3">
    <citation type="submission" date="2021-02" db="UniProtKB">
        <authorList>
            <consortium name="EnsemblMetazoa"/>
        </authorList>
    </citation>
    <scope>IDENTIFICATION</scope>
    <source>
        <strain evidence="10">USDA</strain>
    </source>
</reference>
<evidence type="ECO:0000256" key="2">
    <source>
        <dbReference type="ARBA" id="ARBA00022723"/>
    </source>
</evidence>
<dbReference type="InterPro" id="IPR044248">
    <property type="entry name" value="DPH3/4-like"/>
</dbReference>
<dbReference type="FunCoup" id="E0VPD6">
    <property type="interactions" value="1590"/>
</dbReference>
<dbReference type="STRING" id="121224.E0VPD6"/>
<dbReference type="HOGENOM" id="CLU_155991_3_0_1"/>
<dbReference type="EMBL" id="DS235363">
    <property type="protein sequence ID" value="EEB15242.1"/>
    <property type="molecule type" value="Genomic_DNA"/>
</dbReference>
<keyword evidence="11" id="KW-1185">Reference proteome</keyword>